<feature type="domain" description="DUF6534" evidence="2">
    <location>
        <begin position="169"/>
        <end position="255"/>
    </location>
</feature>
<dbReference type="Pfam" id="PF20152">
    <property type="entry name" value="DUF6534"/>
    <property type="match status" value="1"/>
</dbReference>
<feature type="transmembrane region" description="Helical" evidence="1">
    <location>
        <begin position="159"/>
        <end position="184"/>
    </location>
</feature>
<sequence>MTSAGGPALFGYCLDIFLYGIIIVQTYLYYLAFPEDRRLTKSVVYFVFIIGTVQIALSLRDFYMLFCTITGNNWLVDLDVHNFGFMWLTIPLSASAVAVAVHAFYAHRIHIVSGNKIVVYIIMTPSFLQFVSGIVSAVLVHRPLHITDFAHASMPRNYVSSYIFVLTGAICDSIIAFYMCRFILSAESRTASKASQDIITRAKRFFFETGFVTAAWAITYVVFAFLQMTNSWYLLPGLSIEKFYSISMLVLLNNRFIISGGRNTLHPDFDIPSYRRSEPAKAGVSTSVVSRGLAFMHTRPTSTAASGGIRTVDLAPHLQRVSEESNEVGGMQEKKAEVV</sequence>
<dbReference type="Proteomes" id="UP000629468">
    <property type="component" value="Unassembled WGS sequence"/>
</dbReference>
<proteinExistence type="predicted"/>
<evidence type="ECO:0000259" key="2">
    <source>
        <dbReference type="Pfam" id="PF20152"/>
    </source>
</evidence>
<dbReference type="PANTHER" id="PTHR40465:SF1">
    <property type="entry name" value="DUF6534 DOMAIN-CONTAINING PROTEIN"/>
    <property type="match status" value="1"/>
</dbReference>
<feature type="transmembrane region" description="Helical" evidence="1">
    <location>
        <begin position="6"/>
        <end position="31"/>
    </location>
</feature>
<feature type="transmembrane region" description="Helical" evidence="1">
    <location>
        <begin position="205"/>
        <end position="226"/>
    </location>
</feature>
<evidence type="ECO:0000313" key="4">
    <source>
        <dbReference type="Proteomes" id="UP000629468"/>
    </source>
</evidence>
<protein>
    <recommendedName>
        <fullName evidence="2">DUF6534 domain-containing protein</fullName>
    </recommendedName>
</protein>
<evidence type="ECO:0000313" key="3">
    <source>
        <dbReference type="EMBL" id="KAF7776443.1"/>
    </source>
</evidence>
<reference evidence="3 4" key="1">
    <citation type="journal article" name="Sci. Rep.">
        <title>Telomere-to-telomere assembled and centromere annotated genomes of the two main subspecies of the button mushroom Agaricus bisporus reveal especially polymorphic chromosome ends.</title>
        <authorList>
            <person name="Sonnenberg A.S.M."/>
            <person name="Sedaghat-Telgerd N."/>
            <person name="Lavrijssen B."/>
            <person name="Ohm R.A."/>
            <person name="Hendrickx P.M."/>
            <person name="Scholtmeijer K."/>
            <person name="Baars J.J.P."/>
            <person name="van Peer A."/>
        </authorList>
    </citation>
    <scope>NUCLEOTIDE SEQUENCE [LARGE SCALE GENOMIC DNA]</scope>
    <source>
        <strain evidence="3 4">H119_p4</strain>
    </source>
</reference>
<keyword evidence="1" id="KW-0812">Transmembrane</keyword>
<feature type="transmembrane region" description="Helical" evidence="1">
    <location>
        <begin position="83"/>
        <end position="105"/>
    </location>
</feature>
<gene>
    <name evidence="3" type="ORF">Agabi119p4_4836</name>
</gene>
<evidence type="ECO:0000256" key="1">
    <source>
        <dbReference type="SAM" id="Phobius"/>
    </source>
</evidence>
<dbReference type="InterPro" id="IPR045339">
    <property type="entry name" value="DUF6534"/>
</dbReference>
<dbReference type="AlphaFoldDB" id="A0A8H7F425"/>
<keyword evidence="1" id="KW-0472">Membrane</keyword>
<accession>A0A8H7F425</accession>
<feature type="transmembrane region" description="Helical" evidence="1">
    <location>
        <begin position="232"/>
        <end position="252"/>
    </location>
</feature>
<comment type="caution">
    <text evidence="3">The sequence shown here is derived from an EMBL/GenBank/DDBJ whole genome shotgun (WGS) entry which is preliminary data.</text>
</comment>
<keyword evidence="1" id="KW-1133">Transmembrane helix</keyword>
<feature type="transmembrane region" description="Helical" evidence="1">
    <location>
        <begin position="117"/>
        <end position="139"/>
    </location>
</feature>
<name>A0A8H7F425_AGABI</name>
<organism evidence="3 4">
    <name type="scientific">Agaricus bisporus var. burnettii</name>
    <dbReference type="NCBI Taxonomy" id="192524"/>
    <lineage>
        <taxon>Eukaryota</taxon>
        <taxon>Fungi</taxon>
        <taxon>Dikarya</taxon>
        <taxon>Basidiomycota</taxon>
        <taxon>Agaricomycotina</taxon>
        <taxon>Agaricomycetes</taxon>
        <taxon>Agaricomycetidae</taxon>
        <taxon>Agaricales</taxon>
        <taxon>Agaricineae</taxon>
        <taxon>Agaricaceae</taxon>
        <taxon>Agaricus</taxon>
    </lineage>
</organism>
<dbReference type="EMBL" id="JABXXO010000006">
    <property type="protein sequence ID" value="KAF7776443.1"/>
    <property type="molecule type" value="Genomic_DNA"/>
</dbReference>
<dbReference type="PANTHER" id="PTHR40465">
    <property type="entry name" value="CHROMOSOME 1, WHOLE GENOME SHOTGUN SEQUENCE"/>
    <property type="match status" value="1"/>
</dbReference>
<feature type="transmembrane region" description="Helical" evidence="1">
    <location>
        <begin position="43"/>
        <end position="63"/>
    </location>
</feature>